<protein>
    <recommendedName>
        <fullName evidence="2">RBR-type E3 ubiquitin transferase</fullName>
        <ecNumber evidence="2">2.3.2.31</ecNumber>
    </recommendedName>
</protein>
<dbReference type="CDD" id="cd22584">
    <property type="entry name" value="Rcat_RBR_unk"/>
    <property type="match status" value="1"/>
</dbReference>
<dbReference type="InterPro" id="IPR013083">
    <property type="entry name" value="Znf_RING/FYVE/PHD"/>
</dbReference>
<dbReference type="STRING" id="1447883.A0A2B7YHL8"/>
<dbReference type="CDD" id="cd20335">
    <property type="entry name" value="BRcat_RBR"/>
    <property type="match status" value="1"/>
</dbReference>
<evidence type="ECO:0000256" key="7">
    <source>
        <dbReference type="ARBA" id="ARBA00022786"/>
    </source>
</evidence>
<gene>
    <name evidence="10" type="ORF">AJ80_02364</name>
</gene>
<dbReference type="Gene3D" id="1.20.120.1750">
    <property type="match status" value="1"/>
</dbReference>
<keyword evidence="7" id="KW-0833">Ubl conjugation pathway</keyword>
<keyword evidence="6" id="KW-0863">Zinc-finger</keyword>
<evidence type="ECO:0000256" key="1">
    <source>
        <dbReference type="ARBA" id="ARBA00001798"/>
    </source>
</evidence>
<dbReference type="GO" id="GO:0008270">
    <property type="term" value="F:zinc ion binding"/>
    <property type="evidence" value="ECO:0007669"/>
    <property type="project" value="UniProtKB-KW"/>
</dbReference>
<dbReference type="InterPro" id="IPR044066">
    <property type="entry name" value="TRIAD_supradom"/>
</dbReference>
<keyword evidence="4" id="KW-0479">Metal-binding</keyword>
<evidence type="ECO:0000256" key="6">
    <source>
        <dbReference type="ARBA" id="ARBA00022771"/>
    </source>
</evidence>
<comment type="caution">
    <text evidence="10">The sequence shown here is derived from an EMBL/GenBank/DDBJ whole genome shotgun (WGS) entry which is preliminary data.</text>
</comment>
<dbReference type="Pfam" id="PF01485">
    <property type="entry name" value="IBR"/>
    <property type="match status" value="2"/>
</dbReference>
<evidence type="ECO:0000313" key="11">
    <source>
        <dbReference type="Proteomes" id="UP000224634"/>
    </source>
</evidence>
<dbReference type="InterPro" id="IPR031127">
    <property type="entry name" value="E3_UB_ligase_RBR"/>
</dbReference>
<proteinExistence type="predicted"/>
<evidence type="ECO:0000313" key="10">
    <source>
        <dbReference type="EMBL" id="PGH23584.1"/>
    </source>
</evidence>
<dbReference type="SUPFAM" id="SSF57850">
    <property type="entry name" value="RING/U-box"/>
    <property type="match status" value="2"/>
</dbReference>
<reference evidence="10 11" key="1">
    <citation type="submission" date="2017-10" db="EMBL/GenBank/DDBJ databases">
        <title>Comparative genomics in systemic dimorphic fungi from Ajellomycetaceae.</title>
        <authorList>
            <person name="Munoz J.F."/>
            <person name="Mcewen J.G."/>
            <person name="Clay O.K."/>
            <person name="Cuomo C.A."/>
        </authorList>
    </citation>
    <scope>NUCLEOTIDE SEQUENCE [LARGE SCALE GENOMIC DNA]</scope>
    <source>
        <strain evidence="10 11">UAMH7299</strain>
    </source>
</reference>
<dbReference type="EMBL" id="PDNA01000022">
    <property type="protein sequence ID" value="PGH23584.1"/>
    <property type="molecule type" value="Genomic_DNA"/>
</dbReference>
<comment type="catalytic activity">
    <reaction evidence="1">
        <text>[E2 ubiquitin-conjugating enzyme]-S-ubiquitinyl-L-cysteine + [acceptor protein]-L-lysine = [E2 ubiquitin-conjugating enzyme]-L-cysteine + [acceptor protein]-N(6)-ubiquitinyl-L-lysine.</text>
        <dbReference type="EC" id="2.3.2.31"/>
    </reaction>
</comment>
<dbReference type="OrthoDB" id="9977870at2759"/>
<keyword evidence="8" id="KW-0862">Zinc</keyword>
<evidence type="ECO:0000256" key="4">
    <source>
        <dbReference type="ARBA" id="ARBA00022723"/>
    </source>
</evidence>
<evidence type="ECO:0000256" key="8">
    <source>
        <dbReference type="ARBA" id="ARBA00022833"/>
    </source>
</evidence>
<dbReference type="SMART" id="SM00647">
    <property type="entry name" value="IBR"/>
    <property type="match status" value="2"/>
</dbReference>
<evidence type="ECO:0000256" key="2">
    <source>
        <dbReference type="ARBA" id="ARBA00012251"/>
    </source>
</evidence>
<keyword evidence="5" id="KW-0677">Repeat</keyword>
<dbReference type="Proteomes" id="UP000224634">
    <property type="component" value="Unassembled WGS sequence"/>
</dbReference>
<dbReference type="InterPro" id="IPR002867">
    <property type="entry name" value="IBR_dom"/>
</dbReference>
<dbReference type="Gene3D" id="3.30.40.10">
    <property type="entry name" value="Zinc/RING finger domain, C3HC4 (zinc finger)"/>
    <property type="match status" value="1"/>
</dbReference>
<dbReference type="PANTHER" id="PTHR11685">
    <property type="entry name" value="RBR FAMILY RING FINGER AND IBR DOMAIN-CONTAINING"/>
    <property type="match status" value="1"/>
</dbReference>
<dbReference type="GO" id="GO:0016567">
    <property type="term" value="P:protein ubiquitination"/>
    <property type="evidence" value="ECO:0007669"/>
    <property type="project" value="InterPro"/>
</dbReference>
<evidence type="ECO:0000256" key="3">
    <source>
        <dbReference type="ARBA" id="ARBA00022679"/>
    </source>
</evidence>
<dbReference type="GO" id="GO:0061630">
    <property type="term" value="F:ubiquitin protein ligase activity"/>
    <property type="evidence" value="ECO:0007669"/>
    <property type="project" value="UniProtKB-EC"/>
</dbReference>
<keyword evidence="3" id="KW-0808">Transferase</keyword>
<dbReference type="EC" id="2.3.2.31" evidence="2"/>
<feature type="domain" description="RING-type" evidence="9">
    <location>
        <begin position="174"/>
        <end position="362"/>
    </location>
</feature>
<sequence>MTRDPIAAHWAEFDDEILFLSLQLEEISVREGSSKGKYRADDPPDNELAISVFQADVLEKIGSWSDRKLAYSIARALETDERVITAINDSESQAQQDRRLALQLNGDDPGPEAPPAYTEQDFHVSPEEEVFRRAFTTCDESNAADHDDEEECIAGPSMTYAERQRQKALERFNMEDECCTCVERFRGGEIIRLECGDVYCTGCLKDLFMRASKDQTLYPPRCCRRHIPLSVIVGEMSAEERETFESAVVEFSTEDRTYCSSPECGKFIPPTRIEADRAICGRCGSETCALCKRKFHIDDCPADPALQATLELSTRQGWQRCYRCRALLELTVGCNHMTCHCGAQFCYVCGEQWKHCHCARWQEERLVNRAEEIVDREAERDLGGREREHRVQQMQDELRENHECEHPGRFQMIRGGRKSRFECEMCGGRHRNFILQCRRCHLEVCQDCRMHRV</sequence>
<evidence type="ECO:0000259" key="9">
    <source>
        <dbReference type="PROSITE" id="PS51873"/>
    </source>
</evidence>
<keyword evidence="11" id="KW-1185">Reference proteome</keyword>
<accession>A0A2B7YHL8</accession>
<dbReference type="PROSITE" id="PS51873">
    <property type="entry name" value="TRIAD"/>
    <property type="match status" value="1"/>
</dbReference>
<dbReference type="AlphaFoldDB" id="A0A2B7YHL8"/>
<organism evidence="10 11">
    <name type="scientific">Polytolypa hystricis (strain UAMH7299)</name>
    <dbReference type="NCBI Taxonomy" id="1447883"/>
    <lineage>
        <taxon>Eukaryota</taxon>
        <taxon>Fungi</taxon>
        <taxon>Dikarya</taxon>
        <taxon>Ascomycota</taxon>
        <taxon>Pezizomycotina</taxon>
        <taxon>Eurotiomycetes</taxon>
        <taxon>Eurotiomycetidae</taxon>
        <taxon>Onygenales</taxon>
        <taxon>Onygenales incertae sedis</taxon>
        <taxon>Polytolypa</taxon>
    </lineage>
</organism>
<name>A0A2B7YHL8_POLH7</name>
<evidence type="ECO:0000256" key="5">
    <source>
        <dbReference type="ARBA" id="ARBA00022737"/>
    </source>
</evidence>